<sequence>MNFRVLIRDLLNKDKMFWPPLIGCALIHWSLGFASTFGNTVPYIASYMSLKGKHNLRIGMICWIDCFFVLFQGGANYFCPNIECIIGIPYCLIIGVFSCNAGLLISYLFLENYLIYLFGYSILYAIGNGLLFASTIEFLVNQYSKNSRSNIIGLLWLLRGASMSIIPSIQSSFVNPNNLNNYYIFNGKKMFNSLVILEKVPKLLKLTFIFSAIFQILGVIILIVMQKKNLKIIEKEKNVLNRRYFFTNQNYISEPFILLWLITFLTWPCIEYIQLFWKIHGMVNTGLGDLQLTRISCIVMVLQTLLRVFWGVFGQLAGYFNCICILSIILVIGIVLLMFPIIESISIFQYILGYLLVSIAHSGNSAIYPTTIIKHYSQSKHTELFIYLFSAKVTSCIFFCIFTDLTTHFLNINYSLVPLLIFSLGSFFLSFILRDIKKNHISKKNSKKKYINI</sequence>
<keyword evidence="5 6" id="KW-0472">Membrane</keyword>
<name>A0A1J4MIV0_9CRYT</name>
<dbReference type="OrthoDB" id="410267at2759"/>
<evidence type="ECO:0000256" key="3">
    <source>
        <dbReference type="ARBA" id="ARBA00022692"/>
    </source>
</evidence>
<keyword evidence="2" id="KW-0813">Transport</keyword>
<feature type="transmembrane region" description="Helical" evidence="6">
    <location>
        <begin position="256"/>
        <end position="277"/>
    </location>
</feature>
<dbReference type="SUPFAM" id="SSF103473">
    <property type="entry name" value="MFS general substrate transporter"/>
    <property type="match status" value="1"/>
</dbReference>
<feature type="transmembrane region" description="Helical" evidence="6">
    <location>
        <begin position="90"/>
        <end position="109"/>
    </location>
</feature>
<keyword evidence="3 6" id="KW-0812">Transmembrane</keyword>
<dbReference type="VEuPathDB" id="CryptoDB:cubi_02920"/>
<feature type="transmembrane region" description="Helical" evidence="6">
    <location>
        <begin position="347"/>
        <end position="372"/>
    </location>
</feature>
<evidence type="ECO:0000256" key="6">
    <source>
        <dbReference type="SAM" id="Phobius"/>
    </source>
</evidence>
<feature type="transmembrane region" description="Helical" evidence="6">
    <location>
        <begin position="384"/>
        <end position="406"/>
    </location>
</feature>
<dbReference type="AlphaFoldDB" id="A0A1J4MIV0"/>
<dbReference type="RefSeq" id="XP_028875338.1">
    <property type="nucleotide sequence ID" value="XM_029019931.1"/>
</dbReference>
<feature type="transmembrane region" description="Helical" evidence="6">
    <location>
        <begin position="412"/>
        <end position="433"/>
    </location>
</feature>
<evidence type="ECO:0000256" key="5">
    <source>
        <dbReference type="ARBA" id="ARBA00023136"/>
    </source>
</evidence>
<keyword evidence="4 6" id="KW-1133">Transmembrane helix</keyword>
<protein>
    <submittedName>
        <fullName evidence="7">Uncharacterized protein</fullName>
    </submittedName>
</protein>
<comment type="caution">
    <text evidence="7">The sequence shown here is derived from an EMBL/GenBank/DDBJ whole genome shotgun (WGS) entry which is preliminary data.</text>
</comment>
<accession>A0A1J4MIV0</accession>
<feature type="transmembrane region" description="Helical" evidence="6">
    <location>
        <begin position="151"/>
        <end position="169"/>
    </location>
</feature>
<dbReference type="EMBL" id="LRBP01000013">
    <property type="protein sequence ID" value="OII74118.1"/>
    <property type="molecule type" value="Genomic_DNA"/>
</dbReference>
<feature type="transmembrane region" description="Helical" evidence="6">
    <location>
        <begin position="317"/>
        <end position="341"/>
    </location>
</feature>
<reference evidence="7 8" key="1">
    <citation type="submission" date="2016-10" db="EMBL/GenBank/DDBJ databases">
        <title>Reductive evolution of mitochondrial metabolism and differential evolution of invasion-related proteins in Cryptosporidium.</title>
        <authorList>
            <person name="Liu S."/>
            <person name="Roellig D.M."/>
            <person name="Guo Y."/>
            <person name="Li N."/>
            <person name="Frace M.A."/>
            <person name="Tang K."/>
            <person name="Zhang L."/>
            <person name="Feng Y."/>
            <person name="Xiao L."/>
        </authorList>
    </citation>
    <scope>NUCLEOTIDE SEQUENCE [LARGE SCALE GENOMIC DNA]</scope>
    <source>
        <strain evidence="7">39726</strain>
    </source>
</reference>
<feature type="transmembrane region" description="Helical" evidence="6">
    <location>
        <begin position="292"/>
        <end position="310"/>
    </location>
</feature>
<feature type="transmembrane region" description="Helical" evidence="6">
    <location>
        <begin position="21"/>
        <end position="44"/>
    </location>
</feature>
<organism evidence="7 8">
    <name type="scientific">Cryptosporidium ubiquitum</name>
    <dbReference type="NCBI Taxonomy" id="857276"/>
    <lineage>
        <taxon>Eukaryota</taxon>
        <taxon>Sar</taxon>
        <taxon>Alveolata</taxon>
        <taxon>Apicomplexa</taxon>
        <taxon>Conoidasida</taxon>
        <taxon>Coccidia</taxon>
        <taxon>Eucoccidiorida</taxon>
        <taxon>Eimeriorina</taxon>
        <taxon>Cryptosporidiidae</taxon>
        <taxon>Cryptosporidium</taxon>
    </lineage>
</organism>
<evidence type="ECO:0000256" key="4">
    <source>
        <dbReference type="ARBA" id="ARBA00022989"/>
    </source>
</evidence>
<evidence type="ECO:0000313" key="8">
    <source>
        <dbReference type="Proteomes" id="UP000186176"/>
    </source>
</evidence>
<feature type="transmembrane region" description="Helical" evidence="6">
    <location>
        <begin position="56"/>
        <end position="78"/>
    </location>
</feature>
<dbReference type="GeneID" id="39979710"/>
<dbReference type="Proteomes" id="UP000186176">
    <property type="component" value="Unassembled WGS sequence"/>
</dbReference>
<evidence type="ECO:0000256" key="1">
    <source>
        <dbReference type="ARBA" id="ARBA00004141"/>
    </source>
</evidence>
<dbReference type="InterPro" id="IPR036259">
    <property type="entry name" value="MFS_trans_sf"/>
</dbReference>
<evidence type="ECO:0000313" key="7">
    <source>
        <dbReference type="EMBL" id="OII74118.1"/>
    </source>
</evidence>
<dbReference type="InterPro" id="IPR052983">
    <property type="entry name" value="MFS_Riboflavin_Transporter"/>
</dbReference>
<proteinExistence type="predicted"/>
<feature type="transmembrane region" description="Helical" evidence="6">
    <location>
        <begin position="203"/>
        <end position="225"/>
    </location>
</feature>
<comment type="subcellular location">
    <subcellularLocation>
        <location evidence="1">Membrane</location>
        <topology evidence="1">Multi-pass membrane protein</topology>
    </subcellularLocation>
</comment>
<dbReference type="PANTHER" id="PTHR43385">
    <property type="entry name" value="RIBOFLAVIN TRANSPORTER RIBJ"/>
    <property type="match status" value="1"/>
</dbReference>
<feature type="transmembrane region" description="Helical" evidence="6">
    <location>
        <begin position="115"/>
        <end position="139"/>
    </location>
</feature>
<evidence type="ECO:0000256" key="2">
    <source>
        <dbReference type="ARBA" id="ARBA00022448"/>
    </source>
</evidence>
<dbReference type="PANTHER" id="PTHR43385:SF1">
    <property type="entry name" value="RIBOFLAVIN TRANSPORTER RIBJ"/>
    <property type="match status" value="1"/>
</dbReference>
<gene>
    <name evidence="7" type="ORF">cubi_02920</name>
</gene>
<dbReference type="GO" id="GO:0016020">
    <property type="term" value="C:membrane"/>
    <property type="evidence" value="ECO:0007669"/>
    <property type="project" value="UniProtKB-SubCell"/>
</dbReference>
<keyword evidence="8" id="KW-1185">Reference proteome</keyword>